<proteinExistence type="predicted"/>
<reference evidence="1 2" key="1">
    <citation type="submission" date="2018-06" db="EMBL/GenBank/DDBJ databases">
        <title>Comparative genomics reveals the genomic features of Rhizophagus irregularis, R. cerebriforme, R. diaphanum and Gigaspora rosea, and their symbiotic lifestyle signature.</title>
        <authorList>
            <person name="Morin E."/>
            <person name="San Clemente H."/>
            <person name="Chen E.C.H."/>
            <person name="De La Providencia I."/>
            <person name="Hainaut M."/>
            <person name="Kuo A."/>
            <person name="Kohler A."/>
            <person name="Murat C."/>
            <person name="Tang N."/>
            <person name="Roy S."/>
            <person name="Loubradou J."/>
            <person name="Henrissat B."/>
            <person name="Grigoriev I.V."/>
            <person name="Corradi N."/>
            <person name="Roux C."/>
            <person name="Martin F.M."/>
        </authorList>
    </citation>
    <scope>NUCLEOTIDE SEQUENCE [LARGE SCALE GENOMIC DNA]</scope>
    <source>
        <strain evidence="1 2">DAOM 194757</strain>
    </source>
</reference>
<evidence type="ECO:0000313" key="1">
    <source>
        <dbReference type="EMBL" id="RIB23577.1"/>
    </source>
</evidence>
<dbReference type="STRING" id="44941.A0A397VQN7"/>
<dbReference type="Proteomes" id="UP000266673">
    <property type="component" value="Unassembled WGS sequence"/>
</dbReference>
<dbReference type="AlphaFoldDB" id="A0A397VQN7"/>
<gene>
    <name evidence="1" type="ORF">C2G38_2170852</name>
</gene>
<sequence length="159" mass="17891">MAMPVVYPVQILTRVCITLLVSSNDGLVNEDRSDNLETIDLTNTAEIKTYTESDGYQKFVAGWCLKKKQKRSRASVKRLTPQVKGLLETIFHTGTASPRNKMSVIEMQQELLSQSQEGEINETDIPEVSTISNWIGGFARAWKRAMAERSLEENKNIPS</sequence>
<accession>A0A397VQN7</accession>
<name>A0A397VQN7_9GLOM</name>
<organism evidence="1 2">
    <name type="scientific">Gigaspora rosea</name>
    <dbReference type="NCBI Taxonomy" id="44941"/>
    <lineage>
        <taxon>Eukaryota</taxon>
        <taxon>Fungi</taxon>
        <taxon>Fungi incertae sedis</taxon>
        <taxon>Mucoromycota</taxon>
        <taxon>Glomeromycotina</taxon>
        <taxon>Glomeromycetes</taxon>
        <taxon>Diversisporales</taxon>
        <taxon>Gigasporaceae</taxon>
        <taxon>Gigaspora</taxon>
    </lineage>
</organism>
<dbReference type="EMBL" id="QKWP01000254">
    <property type="protein sequence ID" value="RIB23577.1"/>
    <property type="molecule type" value="Genomic_DNA"/>
</dbReference>
<keyword evidence="2" id="KW-1185">Reference proteome</keyword>
<dbReference type="OrthoDB" id="2429411at2759"/>
<evidence type="ECO:0000313" key="2">
    <source>
        <dbReference type="Proteomes" id="UP000266673"/>
    </source>
</evidence>
<comment type="caution">
    <text evidence="1">The sequence shown here is derived from an EMBL/GenBank/DDBJ whole genome shotgun (WGS) entry which is preliminary data.</text>
</comment>
<protein>
    <submittedName>
        <fullName evidence="1">Uncharacterized protein</fullName>
    </submittedName>
</protein>